<accession>A0AAU8EW86</accession>
<reference evidence="1" key="1">
    <citation type="submission" date="2024-06" db="EMBL/GenBank/DDBJ databases">
        <title>Biodegradation of dimethachlon by Arthrobacter sp. K5: mechanistic insights and ecological implications.</title>
        <authorList>
            <person name="Hu S."/>
            <person name="Lu P."/>
        </authorList>
    </citation>
    <scope>NUCLEOTIDE SEQUENCE</scope>
    <source>
        <strain evidence="1">K5</strain>
    </source>
</reference>
<evidence type="ECO:0000313" key="1">
    <source>
        <dbReference type="EMBL" id="XCH13047.1"/>
    </source>
</evidence>
<organism evidence="1">
    <name type="scientific">Arthrobacter sp. K5</name>
    <dbReference type="NCBI Taxonomy" id="2839623"/>
    <lineage>
        <taxon>Bacteria</taxon>
        <taxon>Bacillati</taxon>
        <taxon>Actinomycetota</taxon>
        <taxon>Actinomycetes</taxon>
        <taxon>Micrococcales</taxon>
        <taxon>Micrococcaceae</taxon>
        <taxon>Arthrobacter</taxon>
    </lineage>
</organism>
<proteinExistence type="predicted"/>
<sequence>MNSGGGLIRRADPPSSAHVGKALTFTVEGTKTGYTTATKTSAATGTVMALNPVLTAPVPKITGTAKVGYTLTAVPGT</sequence>
<name>A0AAU8EW86_9MICC</name>
<gene>
    <name evidence="1" type="ORF">ABRP34_08750</name>
</gene>
<dbReference type="RefSeq" id="WP_353712914.1">
    <property type="nucleotide sequence ID" value="NZ_CP159279.1"/>
</dbReference>
<dbReference type="EMBL" id="CP159279">
    <property type="protein sequence ID" value="XCH13047.1"/>
    <property type="molecule type" value="Genomic_DNA"/>
</dbReference>
<dbReference type="AlphaFoldDB" id="A0AAU8EW86"/>
<protein>
    <submittedName>
        <fullName evidence="1">Uncharacterized protein</fullName>
    </submittedName>
</protein>